<reference evidence="3" key="1">
    <citation type="journal article" date="2023" name="GigaByte">
        <title>Genome assembly of the bearded iris, Iris pallida Lam.</title>
        <authorList>
            <person name="Bruccoleri R.E."/>
            <person name="Oakeley E.J."/>
            <person name="Faust A.M.E."/>
            <person name="Altorfer M."/>
            <person name="Dessus-Babus S."/>
            <person name="Burckhardt D."/>
            <person name="Oertli M."/>
            <person name="Naumann U."/>
            <person name="Petersen F."/>
            <person name="Wong J."/>
        </authorList>
    </citation>
    <scope>NUCLEOTIDE SEQUENCE</scope>
    <source>
        <strain evidence="3">GSM-AAB239-AS_SAM_17_03QT</strain>
    </source>
</reference>
<proteinExistence type="predicted"/>
<reference evidence="3" key="2">
    <citation type="submission" date="2023-04" db="EMBL/GenBank/DDBJ databases">
        <authorList>
            <person name="Bruccoleri R.E."/>
            <person name="Oakeley E.J."/>
            <person name="Faust A.-M."/>
            <person name="Dessus-Babus S."/>
            <person name="Altorfer M."/>
            <person name="Burckhardt D."/>
            <person name="Oertli M."/>
            <person name="Naumann U."/>
            <person name="Petersen F."/>
            <person name="Wong J."/>
        </authorList>
    </citation>
    <scope>NUCLEOTIDE SEQUENCE</scope>
    <source>
        <strain evidence="3">GSM-AAB239-AS_SAM_17_03QT</strain>
        <tissue evidence="3">Leaf</tissue>
    </source>
</reference>
<accession>A0AAX6H9Q7</accession>
<name>A0AAX6H9Q7_IRIPA</name>
<dbReference type="AlphaFoldDB" id="A0AAX6H9Q7"/>
<evidence type="ECO:0000256" key="1">
    <source>
        <dbReference type="SAM" id="MobiDB-lite"/>
    </source>
</evidence>
<dbReference type="EMBL" id="JANAVB010031365">
    <property type="protein sequence ID" value="KAJ6812147.1"/>
    <property type="molecule type" value="Genomic_DNA"/>
</dbReference>
<feature type="region of interest" description="Disordered" evidence="1">
    <location>
        <begin position="1"/>
        <end position="24"/>
    </location>
</feature>
<evidence type="ECO:0000313" key="3">
    <source>
        <dbReference type="EMBL" id="KAJ6837462.1"/>
    </source>
</evidence>
<keyword evidence="4" id="KW-1185">Reference proteome</keyword>
<sequence>MPSMISPNQRQHHRHHNTANTQNF</sequence>
<evidence type="ECO:0000313" key="4">
    <source>
        <dbReference type="Proteomes" id="UP001140949"/>
    </source>
</evidence>
<dbReference type="EMBL" id="JANAVB010011397">
    <property type="protein sequence ID" value="KAJ6837462.1"/>
    <property type="molecule type" value="Genomic_DNA"/>
</dbReference>
<dbReference type="Proteomes" id="UP001140949">
    <property type="component" value="Unassembled WGS sequence"/>
</dbReference>
<gene>
    <name evidence="3" type="ORF">M6B38_120955</name>
    <name evidence="2" type="ORF">M6B38_150095</name>
</gene>
<comment type="caution">
    <text evidence="3">The sequence shown here is derived from an EMBL/GenBank/DDBJ whole genome shotgun (WGS) entry which is preliminary data.</text>
</comment>
<organism evidence="3 4">
    <name type="scientific">Iris pallida</name>
    <name type="common">Sweet iris</name>
    <dbReference type="NCBI Taxonomy" id="29817"/>
    <lineage>
        <taxon>Eukaryota</taxon>
        <taxon>Viridiplantae</taxon>
        <taxon>Streptophyta</taxon>
        <taxon>Embryophyta</taxon>
        <taxon>Tracheophyta</taxon>
        <taxon>Spermatophyta</taxon>
        <taxon>Magnoliopsida</taxon>
        <taxon>Liliopsida</taxon>
        <taxon>Asparagales</taxon>
        <taxon>Iridaceae</taxon>
        <taxon>Iridoideae</taxon>
        <taxon>Irideae</taxon>
        <taxon>Iris</taxon>
    </lineage>
</organism>
<evidence type="ECO:0000313" key="2">
    <source>
        <dbReference type="EMBL" id="KAJ6812147.1"/>
    </source>
</evidence>
<protein>
    <submittedName>
        <fullName evidence="3">Uncharacterized protein</fullName>
    </submittedName>
</protein>